<evidence type="ECO:0000259" key="6">
    <source>
        <dbReference type="SMART" id="SM00822"/>
    </source>
</evidence>
<comment type="similarity">
    <text evidence="2">Belongs to the short-chain dehydrogenases/reductases (SDR) family.</text>
</comment>
<sequence length="265" mass="28024">MSSPVIVDLSGTTALVTGSTRGIGFAVAENLLRSGCRVVVNGRTAESVDTAIARLGPRADIVGAVADVSTARGCAHIVDTHPEVDIVVGNAAGFEWKSFLDLDDDDWLREYQVNVLAAVRLAKAYLPKMLENNWGRIVLVASEAGLNIPGDMIHYGVTKAAEIAFARGLAETTAGTGVTVNSVLPGPTASSDADRFLDDYAHENNVPRADADRHCTMSIRPTTLLQRLARVDEVANMILYACSKESSATNGAALRVEGGILRHPG</sequence>
<keyword evidence="3" id="KW-0134">Cell wall</keyword>
<dbReference type="InterPro" id="IPR050259">
    <property type="entry name" value="SDR"/>
</dbReference>
<proteinExistence type="inferred from homology"/>
<name>A0ABT4MRG3_GORRU</name>
<dbReference type="InterPro" id="IPR036291">
    <property type="entry name" value="NAD(P)-bd_dom_sf"/>
</dbReference>
<dbReference type="Proteomes" id="UP001067235">
    <property type="component" value="Unassembled WGS sequence"/>
</dbReference>
<keyword evidence="8" id="KW-1185">Reference proteome</keyword>
<dbReference type="SMART" id="SM00822">
    <property type="entry name" value="PKS_KR"/>
    <property type="match status" value="1"/>
</dbReference>
<dbReference type="PANTHER" id="PTHR42879">
    <property type="entry name" value="3-OXOACYL-(ACYL-CARRIER-PROTEIN) REDUCTASE"/>
    <property type="match status" value="1"/>
</dbReference>
<dbReference type="CDD" id="cd05233">
    <property type="entry name" value="SDR_c"/>
    <property type="match status" value="1"/>
</dbReference>
<dbReference type="SUPFAM" id="SSF51735">
    <property type="entry name" value="NAD(P)-binding Rossmann-fold domains"/>
    <property type="match status" value="1"/>
</dbReference>
<evidence type="ECO:0000256" key="5">
    <source>
        <dbReference type="ARBA" id="ARBA00047400"/>
    </source>
</evidence>
<comment type="caution">
    <text evidence="7">The sequence shown here is derived from an EMBL/GenBank/DDBJ whole genome shotgun (WGS) entry which is preliminary data.</text>
</comment>
<comment type="catalytic activity">
    <reaction evidence="5">
        <text>a (3R)-hydroxyacyl-[ACP] + NADP(+) = a 3-oxoacyl-[ACP] + NADPH + H(+)</text>
        <dbReference type="Rhea" id="RHEA:17397"/>
        <dbReference type="Rhea" id="RHEA-COMP:9916"/>
        <dbReference type="Rhea" id="RHEA-COMP:9945"/>
        <dbReference type="ChEBI" id="CHEBI:15378"/>
        <dbReference type="ChEBI" id="CHEBI:57783"/>
        <dbReference type="ChEBI" id="CHEBI:58349"/>
        <dbReference type="ChEBI" id="CHEBI:78776"/>
        <dbReference type="ChEBI" id="CHEBI:78827"/>
        <dbReference type="EC" id="1.1.1.100"/>
    </reaction>
    <physiologicalReaction direction="right-to-left" evidence="5">
        <dbReference type="Rhea" id="RHEA:17399"/>
    </physiologicalReaction>
</comment>
<evidence type="ECO:0000256" key="2">
    <source>
        <dbReference type="ARBA" id="ARBA00006484"/>
    </source>
</evidence>
<evidence type="ECO:0000256" key="3">
    <source>
        <dbReference type="ARBA" id="ARBA00022512"/>
    </source>
</evidence>
<evidence type="ECO:0000313" key="8">
    <source>
        <dbReference type="Proteomes" id="UP001067235"/>
    </source>
</evidence>
<accession>A0ABT4MRG3</accession>
<gene>
    <name evidence="7" type="ORF">O4213_01410</name>
</gene>
<dbReference type="InterPro" id="IPR057326">
    <property type="entry name" value="KR_dom"/>
</dbReference>
<evidence type="ECO:0000313" key="7">
    <source>
        <dbReference type="EMBL" id="MCZ4548621.1"/>
    </source>
</evidence>
<feature type="domain" description="Ketoreductase" evidence="6">
    <location>
        <begin position="12"/>
        <end position="199"/>
    </location>
</feature>
<dbReference type="RefSeq" id="WP_301569112.1">
    <property type="nucleotide sequence ID" value="NZ_JAPWIE010000001.1"/>
</dbReference>
<organism evidence="7 8">
    <name type="scientific">Gordonia rubripertincta</name>
    <name type="common">Rhodococcus corallinus</name>
    <dbReference type="NCBI Taxonomy" id="36822"/>
    <lineage>
        <taxon>Bacteria</taxon>
        <taxon>Bacillati</taxon>
        <taxon>Actinomycetota</taxon>
        <taxon>Actinomycetes</taxon>
        <taxon>Mycobacteriales</taxon>
        <taxon>Gordoniaceae</taxon>
        <taxon>Gordonia</taxon>
    </lineage>
</organism>
<comment type="subcellular location">
    <subcellularLocation>
        <location evidence="1">Secreted</location>
        <location evidence="1">Cell wall</location>
    </subcellularLocation>
</comment>
<dbReference type="EMBL" id="JAPWIE010000001">
    <property type="protein sequence ID" value="MCZ4548621.1"/>
    <property type="molecule type" value="Genomic_DNA"/>
</dbReference>
<evidence type="ECO:0000256" key="1">
    <source>
        <dbReference type="ARBA" id="ARBA00004191"/>
    </source>
</evidence>
<protein>
    <recommendedName>
        <fullName evidence="4">3-oxoacyl-[acyl-carrier-protein] reductase MabA</fullName>
    </recommendedName>
</protein>
<evidence type="ECO:0000256" key="4">
    <source>
        <dbReference type="ARBA" id="ARBA00040781"/>
    </source>
</evidence>
<dbReference type="Pfam" id="PF00106">
    <property type="entry name" value="adh_short"/>
    <property type="match status" value="1"/>
</dbReference>
<dbReference type="PRINTS" id="PR00081">
    <property type="entry name" value="GDHRDH"/>
</dbReference>
<dbReference type="Gene3D" id="3.40.50.720">
    <property type="entry name" value="NAD(P)-binding Rossmann-like Domain"/>
    <property type="match status" value="1"/>
</dbReference>
<dbReference type="InterPro" id="IPR002347">
    <property type="entry name" value="SDR_fam"/>
</dbReference>
<reference evidence="7" key="1">
    <citation type="submission" date="2022-12" db="EMBL/GenBank/DDBJ databases">
        <authorList>
            <person name="Krivoruchko A.V."/>
            <person name="Elkin A."/>
        </authorList>
    </citation>
    <scope>NUCLEOTIDE SEQUENCE</scope>
    <source>
        <strain evidence="7">IEGM 1388</strain>
    </source>
</reference>
<keyword evidence="3" id="KW-0964">Secreted</keyword>